<dbReference type="InterPro" id="IPR024976">
    <property type="entry name" value="DUF3885"/>
</dbReference>
<dbReference type="Proteomes" id="UP000093053">
    <property type="component" value="Chromosome"/>
</dbReference>
<organism evidence="2 3">
    <name type="scientific">Lentzea guizhouensis</name>
    <dbReference type="NCBI Taxonomy" id="1586287"/>
    <lineage>
        <taxon>Bacteria</taxon>
        <taxon>Bacillati</taxon>
        <taxon>Actinomycetota</taxon>
        <taxon>Actinomycetes</taxon>
        <taxon>Pseudonocardiales</taxon>
        <taxon>Pseudonocardiaceae</taxon>
        <taxon>Lentzea</taxon>
    </lineage>
</organism>
<protein>
    <recommendedName>
        <fullName evidence="1">DUF3885 domain-containing protein</fullName>
    </recommendedName>
</protein>
<dbReference type="OrthoDB" id="8783685at2"/>
<name>A0A1B2HZY9_9PSEU</name>
<evidence type="ECO:0000313" key="2">
    <source>
        <dbReference type="EMBL" id="ANZ43274.1"/>
    </source>
</evidence>
<dbReference type="KEGG" id="led:BBK82_35345"/>
<keyword evidence="3" id="KW-1185">Reference proteome</keyword>
<dbReference type="AlphaFoldDB" id="A0A1B2HZY9"/>
<proteinExistence type="predicted"/>
<reference evidence="2 3" key="1">
    <citation type="submission" date="2016-07" db="EMBL/GenBank/DDBJ databases">
        <title>Complete genome sequence of the Lentzea guizhouensis DHS C013.</title>
        <authorList>
            <person name="Cao C."/>
        </authorList>
    </citation>
    <scope>NUCLEOTIDE SEQUENCE [LARGE SCALE GENOMIC DNA]</scope>
    <source>
        <strain evidence="2 3">DHS C013</strain>
    </source>
</reference>
<sequence>MRFHSLPESKRYPDTEDEWAIVLGRYNTVLDELFAGLDVHVATMDWSGTPVPPERPHEQTRWHPGAHHWTSVLTDPEPGDPVYTHVYVSRMPWERGCIDTLLRAVADDATAGVLITDVGLRRIHHPYDGGADVILATSAERDRLRARHSDWLSAHPAGL</sequence>
<feature type="domain" description="DUF3885" evidence="1">
    <location>
        <begin position="2"/>
        <end position="156"/>
    </location>
</feature>
<dbReference type="Pfam" id="PF13021">
    <property type="entry name" value="DUF3885"/>
    <property type="match status" value="1"/>
</dbReference>
<gene>
    <name evidence="2" type="ORF">BBK82_35345</name>
</gene>
<evidence type="ECO:0000259" key="1">
    <source>
        <dbReference type="Pfam" id="PF13021"/>
    </source>
</evidence>
<dbReference type="EMBL" id="CP016793">
    <property type="protein sequence ID" value="ANZ43274.1"/>
    <property type="molecule type" value="Genomic_DNA"/>
</dbReference>
<evidence type="ECO:0000313" key="3">
    <source>
        <dbReference type="Proteomes" id="UP000093053"/>
    </source>
</evidence>
<accession>A0A1B2HZY9</accession>